<dbReference type="PANTHER" id="PTHR43591">
    <property type="entry name" value="METHYLTRANSFERASE"/>
    <property type="match status" value="1"/>
</dbReference>
<dbReference type="PANTHER" id="PTHR43591:SF24">
    <property type="entry name" value="2-METHOXY-6-POLYPRENYL-1,4-BENZOQUINOL METHYLASE, MITOCHONDRIAL"/>
    <property type="match status" value="1"/>
</dbReference>
<evidence type="ECO:0000313" key="3">
    <source>
        <dbReference type="Proteomes" id="UP000179034"/>
    </source>
</evidence>
<dbReference type="InterPro" id="IPR029063">
    <property type="entry name" value="SAM-dependent_MTases_sf"/>
</dbReference>
<dbReference type="InterPro" id="IPR013216">
    <property type="entry name" value="Methyltransf_11"/>
</dbReference>
<comment type="caution">
    <text evidence="2">The sequence shown here is derived from an EMBL/GenBank/DDBJ whole genome shotgun (WGS) entry which is preliminary data.</text>
</comment>
<protein>
    <recommendedName>
        <fullName evidence="1">Methyltransferase type 11 domain-containing protein</fullName>
    </recommendedName>
</protein>
<evidence type="ECO:0000313" key="2">
    <source>
        <dbReference type="EMBL" id="OGF97897.1"/>
    </source>
</evidence>
<dbReference type="EMBL" id="MFIW01000039">
    <property type="protein sequence ID" value="OGF97897.1"/>
    <property type="molecule type" value="Genomic_DNA"/>
</dbReference>
<reference evidence="2 3" key="1">
    <citation type="journal article" date="2016" name="Nat. Commun.">
        <title>Thousands of microbial genomes shed light on interconnected biogeochemical processes in an aquifer system.</title>
        <authorList>
            <person name="Anantharaman K."/>
            <person name="Brown C.T."/>
            <person name="Hug L.A."/>
            <person name="Sharon I."/>
            <person name="Castelle C.J."/>
            <person name="Probst A.J."/>
            <person name="Thomas B.C."/>
            <person name="Singh A."/>
            <person name="Wilkins M.J."/>
            <person name="Karaoz U."/>
            <person name="Brodie E.L."/>
            <person name="Williams K.H."/>
            <person name="Hubbard S.S."/>
            <person name="Banfield J.F."/>
        </authorList>
    </citation>
    <scope>NUCLEOTIDE SEQUENCE [LARGE SCALE GENOMIC DNA]</scope>
</reference>
<accession>A0A1F5YCI0</accession>
<organism evidence="2 3">
    <name type="scientific">Candidatus Glassbacteria bacterium RBG_16_58_8</name>
    <dbReference type="NCBI Taxonomy" id="1817866"/>
    <lineage>
        <taxon>Bacteria</taxon>
        <taxon>Candidatus Glassiibacteriota</taxon>
    </lineage>
</organism>
<dbReference type="GO" id="GO:0008757">
    <property type="term" value="F:S-adenosylmethionine-dependent methyltransferase activity"/>
    <property type="evidence" value="ECO:0007669"/>
    <property type="project" value="InterPro"/>
</dbReference>
<gene>
    <name evidence="2" type="ORF">A2Z06_02045</name>
</gene>
<dbReference type="Pfam" id="PF08241">
    <property type="entry name" value="Methyltransf_11"/>
    <property type="match status" value="1"/>
</dbReference>
<feature type="domain" description="Methyltransferase type 11" evidence="1">
    <location>
        <begin position="51"/>
        <end position="146"/>
    </location>
</feature>
<dbReference type="SUPFAM" id="SSF53335">
    <property type="entry name" value="S-adenosyl-L-methionine-dependent methyltransferases"/>
    <property type="match status" value="1"/>
</dbReference>
<proteinExistence type="predicted"/>
<dbReference type="Gene3D" id="3.40.50.150">
    <property type="entry name" value="Vaccinia Virus protein VP39"/>
    <property type="match status" value="1"/>
</dbReference>
<dbReference type="AlphaFoldDB" id="A0A1F5YCI0"/>
<sequence>MGSERSGRREEKEVWERFWGRDRDIRKVYSNEGRVYRNLSRIVDVRGKTVLEVGGGSGRDSLEMAGEGARCVILDYTLTPLELARSLAREGRGRPFLVCGDALSLPIRDRSVDVVFHQGLMEHFRDPDRLLEENRRVLREGGYLLVDVPQRYHVYTLLKWPLIRLNRWFAGWETEFSIRELETIFRRHRLQPVLSYGDWMSPSLFYRLLREVLMRIGIELPLYPRWPVGAVRDVRLRAKEWLQGKRISFYSFHVIGVIGRKGER</sequence>
<dbReference type="Proteomes" id="UP000179034">
    <property type="component" value="Unassembled WGS sequence"/>
</dbReference>
<evidence type="ECO:0000259" key="1">
    <source>
        <dbReference type="Pfam" id="PF08241"/>
    </source>
</evidence>
<name>A0A1F5YCI0_9BACT</name>
<dbReference type="CDD" id="cd02440">
    <property type="entry name" value="AdoMet_MTases"/>
    <property type="match status" value="1"/>
</dbReference>